<dbReference type="Gene3D" id="3.40.50.12020">
    <property type="entry name" value="Uncharacterised protein family UPF0261, NN domain"/>
    <property type="match status" value="1"/>
</dbReference>
<evidence type="ECO:0000313" key="3">
    <source>
        <dbReference type="EMBL" id="GII57605.1"/>
    </source>
</evidence>
<reference evidence="3" key="1">
    <citation type="submission" date="2021-01" db="EMBL/GenBank/DDBJ databases">
        <title>Whole genome shotgun sequence of Planotetraspora thailandica NBRC 104271.</title>
        <authorList>
            <person name="Komaki H."/>
            <person name="Tamura T."/>
        </authorList>
    </citation>
    <scope>NUCLEOTIDE SEQUENCE</scope>
    <source>
        <strain evidence="3">NBRC 104271</strain>
    </source>
</reference>
<dbReference type="InterPro" id="IPR051353">
    <property type="entry name" value="Tobamovirus_resist_UPF0261"/>
</dbReference>
<dbReference type="Proteomes" id="UP000605992">
    <property type="component" value="Unassembled WGS sequence"/>
</dbReference>
<sequence>MAAVVLVGTLDTKCAEYIWLRDRLREYGVTTTCIDVGTFSDGGGIADVGPAQVAAAAGKDLEVLRAGNDRGAAMAAMSAGATAVVSRLFAERRLHGLLGVGGSSGSSVAGAAMQALPVGVPKLLVTTMAAGDVRPYVGAKDVTLMPSVVDVAGINQISRATLGNAVAGIAAMAAAYESRITAQEGHHDRPLVGATMFGLTTPAVDEARARLTELGYEVLVFHATGAGGRAMESLVTDGFLAGVLDLTTTELADDLLGGVLSAGPLRLEAAGRAGIPQVVSVGALDMCNFGPRETIPDRYEGRTFVIHNPTVTLMRTTPDEMAELGRRIAAKLRGATGPAEVCLPTKGVSGIDVASGPFYDPEADAACFAAIHEGLAGSAVSVHDVDAAINDPGFGRAAADRLHHLITGT</sequence>
<dbReference type="InterPro" id="IPR056778">
    <property type="entry name" value="UPF0261_C"/>
</dbReference>
<keyword evidence="4" id="KW-1185">Reference proteome</keyword>
<feature type="domain" description="UPF0261" evidence="2">
    <location>
        <begin position="189"/>
        <end position="405"/>
    </location>
</feature>
<evidence type="ECO:0000313" key="4">
    <source>
        <dbReference type="Proteomes" id="UP000605992"/>
    </source>
</evidence>
<dbReference type="RefSeq" id="WP_203947727.1">
    <property type="nucleotide sequence ID" value="NZ_BOOR01000054.1"/>
</dbReference>
<dbReference type="InterPro" id="IPR044122">
    <property type="entry name" value="UPF0261_N"/>
</dbReference>
<dbReference type="Gene3D" id="3.40.50.12030">
    <property type="entry name" value="Uncharacterised protein family UPF0261, NC domain"/>
    <property type="match status" value="1"/>
</dbReference>
<feature type="domain" description="UPF0261" evidence="1">
    <location>
        <begin position="3"/>
        <end position="177"/>
    </location>
</feature>
<dbReference type="CDD" id="cd15488">
    <property type="entry name" value="Tm-1-like"/>
    <property type="match status" value="1"/>
</dbReference>
<accession>A0A8J3XYM7</accession>
<proteinExistence type="predicted"/>
<dbReference type="InterPro" id="IPR008322">
    <property type="entry name" value="UPF0261"/>
</dbReference>
<evidence type="ECO:0000259" key="2">
    <source>
        <dbReference type="Pfam" id="PF23189"/>
    </source>
</evidence>
<dbReference type="PANTHER" id="PTHR31862:SF1">
    <property type="entry name" value="UPF0261 DOMAIN PROTEIN (AFU_ORTHOLOGUE AFUA_1G10120)"/>
    <property type="match status" value="1"/>
</dbReference>
<dbReference type="PANTHER" id="PTHR31862">
    <property type="entry name" value="UPF0261 DOMAIN PROTEIN (AFU_ORTHOLOGUE AFUA_1G10120)"/>
    <property type="match status" value="1"/>
</dbReference>
<evidence type="ECO:0000259" key="1">
    <source>
        <dbReference type="Pfam" id="PF06792"/>
    </source>
</evidence>
<organism evidence="3 4">
    <name type="scientific">Planotetraspora thailandica</name>
    <dbReference type="NCBI Taxonomy" id="487172"/>
    <lineage>
        <taxon>Bacteria</taxon>
        <taxon>Bacillati</taxon>
        <taxon>Actinomycetota</taxon>
        <taxon>Actinomycetes</taxon>
        <taxon>Streptosporangiales</taxon>
        <taxon>Streptosporangiaceae</taxon>
        <taxon>Planotetraspora</taxon>
    </lineage>
</organism>
<dbReference type="Pfam" id="PF23189">
    <property type="entry name" value="UPF0261_C"/>
    <property type="match status" value="1"/>
</dbReference>
<comment type="caution">
    <text evidence="3">The sequence shown here is derived from an EMBL/GenBank/DDBJ whole genome shotgun (WGS) entry which is preliminary data.</text>
</comment>
<dbReference type="NCBIfam" id="NF002674">
    <property type="entry name" value="PRK02399.1-2"/>
    <property type="match status" value="1"/>
</dbReference>
<dbReference type="PIRSF" id="PIRSF033271">
    <property type="entry name" value="UCP033271"/>
    <property type="match status" value="1"/>
</dbReference>
<name>A0A8J3XYM7_9ACTN</name>
<dbReference type="EMBL" id="BOOR01000054">
    <property type="protein sequence ID" value="GII57605.1"/>
    <property type="molecule type" value="Genomic_DNA"/>
</dbReference>
<dbReference type="Pfam" id="PF06792">
    <property type="entry name" value="UPF0261"/>
    <property type="match status" value="1"/>
</dbReference>
<gene>
    <name evidence="3" type="ORF">Pth03_59940</name>
</gene>
<protein>
    <submittedName>
        <fullName evidence="3">Uncharacterized protein</fullName>
    </submittedName>
</protein>
<dbReference type="AlphaFoldDB" id="A0A8J3XYM7"/>